<feature type="domain" description="AMP-dependent synthetase/ligase" evidence="6">
    <location>
        <begin position="34"/>
        <end position="436"/>
    </location>
</feature>
<dbReference type="CDD" id="cd05907">
    <property type="entry name" value="VL_LC_FACS_like"/>
    <property type="match status" value="1"/>
</dbReference>
<comment type="caution">
    <text evidence="7">The sequence shown here is derived from an EMBL/GenBank/DDBJ whole genome shotgun (WGS) entry which is preliminary data.</text>
</comment>
<dbReference type="Pfam" id="PF23562">
    <property type="entry name" value="AMP-binding_C_3"/>
    <property type="match status" value="1"/>
</dbReference>
<name>A0ABX0SCT2_9ACTN</name>
<keyword evidence="4" id="KW-0443">Lipid metabolism</keyword>
<dbReference type="InterPro" id="IPR042099">
    <property type="entry name" value="ANL_N_sf"/>
</dbReference>
<dbReference type="RefSeq" id="WP_208390427.1">
    <property type="nucleotide sequence ID" value="NZ_BAAAOO010000002.1"/>
</dbReference>
<evidence type="ECO:0000259" key="6">
    <source>
        <dbReference type="Pfam" id="PF00501"/>
    </source>
</evidence>
<accession>A0ABX0SCT2</accession>
<organism evidence="7 8">
    <name type="scientific">Brooklawnia cerclae</name>
    <dbReference type="NCBI Taxonomy" id="349934"/>
    <lineage>
        <taxon>Bacteria</taxon>
        <taxon>Bacillati</taxon>
        <taxon>Actinomycetota</taxon>
        <taxon>Actinomycetes</taxon>
        <taxon>Propionibacteriales</taxon>
        <taxon>Propionibacteriaceae</taxon>
        <taxon>Brooklawnia</taxon>
    </lineage>
</organism>
<keyword evidence="2 7" id="KW-0436">Ligase</keyword>
<dbReference type="PANTHER" id="PTHR43272">
    <property type="entry name" value="LONG-CHAIN-FATTY-ACID--COA LIGASE"/>
    <property type="match status" value="1"/>
</dbReference>
<evidence type="ECO:0000256" key="5">
    <source>
        <dbReference type="ARBA" id="ARBA00032875"/>
    </source>
</evidence>
<dbReference type="SUPFAM" id="SSF56801">
    <property type="entry name" value="Acetyl-CoA synthetase-like"/>
    <property type="match status" value="1"/>
</dbReference>
<sequence>MSDPARPKPAIHEHWTPTTATIPPHLNLPALLSRRVAEHPDGVFAEIKQDDGAFVPVTVRQLAEDVAKTAKGLVASGIEPGDRVLIMGHTRYEWTVADFAVLSAGAVVVPVYETSSAGQAQRIVEDAGVSLAIVETDEMAALLRPLLGAGTFRRIAVIDDGGLAELAERGYHVEDSVVRARSEACDLTTVATIVYTSGTTGTPKGVVLTHGNLAEHMIHGVDDPHFSIMIKGQDKRLLLFLPLAHAFARYIVIACLYAECVIGYVPSMKTIVDDLQAFRPTWLLAVPRVFETIYNRAELTAGGGLRHAIFRWASDIAVDYSMSLDAEGPSVWLRLRHRVARALVLDRITAIMGGHVGYAISGSAPLGIRLGHFFRGLGIIVMEGYGLTEVAAPTCVGLPGLIKIGTVGAPYPATGIRIADDGEVLVKGPNVFAGYLNDPEATAEVMTADGWFRTGDLGRLDEDGYLTIVGRKKDLIITAGGKNVQPAPLENSIRSDPLVSEVVVVGNGRPFVAALIDLDEQMVPAWLESQGIGDTGLREAARHPAVIAELQHAVDQANRLVSRAESVRAFRVTSRPFSTADGELSASQKARRTTIVEHFADEIDQLYAEELAARDRRRPGAH</sequence>
<dbReference type="PANTHER" id="PTHR43272:SF32">
    <property type="entry name" value="AMP-DEPENDENT SYNTHETASE_LIGASE DOMAIN-CONTAINING PROTEIN"/>
    <property type="match status" value="1"/>
</dbReference>
<dbReference type="InterPro" id="IPR000873">
    <property type="entry name" value="AMP-dep_synth/lig_dom"/>
</dbReference>
<protein>
    <recommendedName>
        <fullName evidence="5">Acyl-CoA synthetase</fullName>
    </recommendedName>
</protein>
<comment type="similarity">
    <text evidence="1">Belongs to the ATP-dependent AMP-binding enzyme family.</text>
</comment>
<gene>
    <name evidence="7" type="ORF">FB473_000853</name>
</gene>
<evidence type="ECO:0000256" key="3">
    <source>
        <dbReference type="ARBA" id="ARBA00022832"/>
    </source>
</evidence>
<keyword evidence="8" id="KW-1185">Reference proteome</keyword>
<reference evidence="7 8" key="1">
    <citation type="submission" date="2020-02" db="EMBL/GenBank/DDBJ databases">
        <title>Sequencing the genomes of 1000 actinobacteria strains.</title>
        <authorList>
            <person name="Klenk H.-P."/>
        </authorList>
    </citation>
    <scope>NUCLEOTIDE SEQUENCE [LARGE SCALE GENOMIC DNA]</scope>
    <source>
        <strain evidence="7 8">DSM 19609</strain>
    </source>
</reference>
<dbReference type="EMBL" id="JAAMOZ010000001">
    <property type="protein sequence ID" value="NIH56208.1"/>
    <property type="molecule type" value="Genomic_DNA"/>
</dbReference>
<dbReference type="PROSITE" id="PS00455">
    <property type="entry name" value="AMP_BINDING"/>
    <property type="match status" value="1"/>
</dbReference>
<evidence type="ECO:0000256" key="2">
    <source>
        <dbReference type="ARBA" id="ARBA00022598"/>
    </source>
</evidence>
<dbReference type="Proteomes" id="UP000749311">
    <property type="component" value="Unassembled WGS sequence"/>
</dbReference>
<dbReference type="InterPro" id="IPR020845">
    <property type="entry name" value="AMP-binding_CS"/>
</dbReference>
<evidence type="ECO:0000256" key="4">
    <source>
        <dbReference type="ARBA" id="ARBA00023098"/>
    </source>
</evidence>
<evidence type="ECO:0000313" key="8">
    <source>
        <dbReference type="Proteomes" id="UP000749311"/>
    </source>
</evidence>
<dbReference type="Pfam" id="PF00501">
    <property type="entry name" value="AMP-binding"/>
    <property type="match status" value="1"/>
</dbReference>
<keyword evidence="3" id="KW-0276">Fatty acid metabolism</keyword>
<dbReference type="Gene3D" id="3.40.50.12780">
    <property type="entry name" value="N-terminal domain of ligase-like"/>
    <property type="match status" value="1"/>
</dbReference>
<evidence type="ECO:0000313" key="7">
    <source>
        <dbReference type="EMBL" id="NIH56208.1"/>
    </source>
</evidence>
<proteinExistence type="inferred from homology"/>
<dbReference type="GO" id="GO:0004467">
    <property type="term" value="F:long-chain fatty acid-CoA ligase activity"/>
    <property type="evidence" value="ECO:0007669"/>
    <property type="project" value="UniProtKB-EC"/>
</dbReference>
<evidence type="ECO:0000256" key="1">
    <source>
        <dbReference type="ARBA" id="ARBA00006432"/>
    </source>
</evidence>